<protein>
    <submittedName>
        <fullName evidence="1">Uncharacterized protein</fullName>
    </submittedName>
</protein>
<evidence type="ECO:0000313" key="1">
    <source>
        <dbReference type="EMBL" id="SHL58613.1"/>
    </source>
</evidence>
<proteinExistence type="predicted"/>
<dbReference type="STRING" id="310782.SAMN05216499_10549"/>
<sequence length="45" mass="5124">MEWIDPKYADVMKALKQAQQGRPENREDDARAVRGFVIPAPPDGR</sequence>
<dbReference type="RefSeq" id="WP_200804386.1">
    <property type="nucleotide sequence ID" value="NZ_FRBI01000005.1"/>
</dbReference>
<dbReference type="AlphaFoldDB" id="A0A1M7BUM8"/>
<evidence type="ECO:0000313" key="2">
    <source>
        <dbReference type="Proteomes" id="UP000184111"/>
    </source>
</evidence>
<name>A0A1M7BUM8_9ACTN</name>
<organism evidence="1 2">
    <name type="scientific">Actinacidiphila paucisporea</name>
    <dbReference type="NCBI Taxonomy" id="310782"/>
    <lineage>
        <taxon>Bacteria</taxon>
        <taxon>Bacillati</taxon>
        <taxon>Actinomycetota</taxon>
        <taxon>Actinomycetes</taxon>
        <taxon>Kitasatosporales</taxon>
        <taxon>Streptomycetaceae</taxon>
        <taxon>Actinacidiphila</taxon>
    </lineage>
</organism>
<accession>A0A1M7BUM8</accession>
<gene>
    <name evidence="1" type="ORF">SAMN05216499_10549</name>
</gene>
<keyword evidence="2" id="KW-1185">Reference proteome</keyword>
<dbReference type="EMBL" id="FRBI01000005">
    <property type="protein sequence ID" value="SHL58613.1"/>
    <property type="molecule type" value="Genomic_DNA"/>
</dbReference>
<dbReference type="Proteomes" id="UP000184111">
    <property type="component" value="Unassembled WGS sequence"/>
</dbReference>
<reference evidence="1 2" key="1">
    <citation type="submission" date="2016-11" db="EMBL/GenBank/DDBJ databases">
        <authorList>
            <person name="Jaros S."/>
            <person name="Januszkiewicz K."/>
            <person name="Wedrychowicz H."/>
        </authorList>
    </citation>
    <scope>NUCLEOTIDE SEQUENCE [LARGE SCALE GENOMIC DNA]</scope>
    <source>
        <strain evidence="1 2">CGMCC 4.2025</strain>
    </source>
</reference>